<name>A0ABD2LSI0_9BILA</name>
<organism evidence="2 3">
    <name type="scientific">Heterodera trifolii</name>
    <dbReference type="NCBI Taxonomy" id="157864"/>
    <lineage>
        <taxon>Eukaryota</taxon>
        <taxon>Metazoa</taxon>
        <taxon>Ecdysozoa</taxon>
        <taxon>Nematoda</taxon>
        <taxon>Chromadorea</taxon>
        <taxon>Rhabditida</taxon>
        <taxon>Tylenchina</taxon>
        <taxon>Tylenchomorpha</taxon>
        <taxon>Tylenchoidea</taxon>
        <taxon>Heteroderidae</taxon>
        <taxon>Heteroderinae</taxon>
        <taxon>Heterodera</taxon>
    </lineage>
</organism>
<accession>A0ABD2LSI0</accession>
<dbReference type="EMBL" id="JBICBT010000290">
    <property type="protein sequence ID" value="KAL3118200.1"/>
    <property type="molecule type" value="Genomic_DNA"/>
</dbReference>
<sequence length="228" mass="26033">MQLLLVLFSSFDVCNGMRRRAGPSDKASSSNSSTTLITPTLPDQLEPVKIRVSYANVQKVPGHVYVVIGDYEYDMDMTGSGRRKFRFAIDAKLEASNKEKAQLFKGDGLFVAPAKAEKVFFEMAERFWFKSSYDHDQANSLDYIFNFVNALFDGKGPKKEAYNCKIDGTNEKKTLITNFLLMNETKTKFIKPKNVCHSHQLDAEQINLDELTDHIISFEFGEWKWLLT</sequence>
<protein>
    <submittedName>
        <fullName evidence="2">Uncharacterized protein</fullName>
    </submittedName>
</protein>
<comment type="caution">
    <text evidence="2">The sequence shown here is derived from an EMBL/GenBank/DDBJ whole genome shotgun (WGS) entry which is preliminary data.</text>
</comment>
<keyword evidence="1" id="KW-0732">Signal</keyword>
<keyword evidence="3" id="KW-1185">Reference proteome</keyword>
<evidence type="ECO:0000313" key="2">
    <source>
        <dbReference type="EMBL" id="KAL3118200.1"/>
    </source>
</evidence>
<dbReference type="Proteomes" id="UP001620626">
    <property type="component" value="Unassembled WGS sequence"/>
</dbReference>
<proteinExistence type="predicted"/>
<evidence type="ECO:0000256" key="1">
    <source>
        <dbReference type="SAM" id="SignalP"/>
    </source>
</evidence>
<dbReference type="AlphaFoldDB" id="A0ABD2LSI0"/>
<feature type="chain" id="PRO_5044869991" evidence="1">
    <location>
        <begin position="17"/>
        <end position="228"/>
    </location>
</feature>
<reference evidence="2 3" key="1">
    <citation type="submission" date="2024-10" db="EMBL/GenBank/DDBJ databases">
        <authorList>
            <person name="Kim D."/>
        </authorList>
    </citation>
    <scope>NUCLEOTIDE SEQUENCE [LARGE SCALE GENOMIC DNA]</scope>
    <source>
        <strain evidence="2">BH-2024</strain>
    </source>
</reference>
<evidence type="ECO:0000313" key="3">
    <source>
        <dbReference type="Proteomes" id="UP001620626"/>
    </source>
</evidence>
<feature type="signal peptide" evidence="1">
    <location>
        <begin position="1"/>
        <end position="16"/>
    </location>
</feature>
<gene>
    <name evidence="2" type="ORF">niasHT_004082</name>
</gene>